<evidence type="ECO:0000313" key="3">
    <source>
        <dbReference type="Proteomes" id="UP001283361"/>
    </source>
</evidence>
<evidence type="ECO:0000313" key="2">
    <source>
        <dbReference type="EMBL" id="KAK3768457.1"/>
    </source>
</evidence>
<feature type="region of interest" description="Disordered" evidence="1">
    <location>
        <begin position="45"/>
        <end position="68"/>
    </location>
</feature>
<proteinExistence type="predicted"/>
<protein>
    <submittedName>
        <fullName evidence="2">Uncharacterized protein</fullName>
    </submittedName>
</protein>
<dbReference type="AlphaFoldDB" id="A0AAE0ZFN8"/>
<accession>A0AAE0ZFN8</accession>
<organism evidence="2 3">
    <name type="scientific">Elysia crispata</name>
    <name type="common">lettuce slug</name>
    <dbReference type="NCBI Taxonomy" id="231223"/>
    <lineage>
        <taxon>Eukaryota</taxon>
        <taxon>Metazoa</taxon>
        <taxon>Spiralia</taxon>
        <taxon>Lophotrochozoa</taxon>
        <taxon>Mollusca</taxon>
        <taxon>Gastropoda</taxon>
        <taxon>Heterobranchia</taxon>
        <taxon>Euthyneura</taxon>
        <taxon>Panpulmonata</taxon>
        <taxon>Sacoglossa</taxon>
        <taxon>Placobranchoidea</taxon>
        <taxon>Plakobranchidae</taxon>
        <taxon>Elysia</taxon>
    </lineage>
</organism>
<feature type="compositionally biased region" description="Polar residues" evidence="1">
    <location>
        <begin position="47"/>
        <end position="59"/>
    </location>
</feature>
<reference evidence="2" key="1">
    <citation type="journal article" date="2023" name="G3 (Bethesda)">
        <title>A reference genome for the long-term kleptoplast-retaining sea slug Elysia crispata morphotype clarki.</title>
        <authorList>
            <person name="Eastman K.E."/>
            <person name="Pendleton A.L."/>
            <person name="Shaikh M.A."/>
            <person name="Suttiyut T."/>
            <person name="Ogas R."/>
            <person name="Tomko P."/>
            <person name="Gavelis G."/>
            <person name="Widhalm J.R."/>
            <person name="Wisecaver J.H."/>
        </authorList>
    </citation>
    <scope>NUCLEOTIDE SEQUENCE</scope>
    <source>
        <strain evidence="2">ECLA1</strain>
    </source>
</reference>
<feature type="compositionally biased region" description="Low complexity" evidence="1">
    <location>
        <begin position="15"/>
        <end position="29"/>
    </location>
</feature>
<name>A0AAE0ZFN8_9GAST</name>
<sequence>MTTENRPTLPYFSPRSCSSRRQQTAQAQSLRRFDKLGVTGCAHAHVGSTNVNNEVSTDGQPIMKQRLR</sequence>
<dbReference type="Proteomes" id="UP001283361">
    <property type="component" value="Unassembled WGS sequence"/>
</dbReference>
<evidence type="ECO:0000256" key="1">
    <source>
        <dbReference type="SAM" id="MobiDB-lite"/>
    </source>
</evidence>
<dbReference type="EMBL" id="JAWDGP010004058">
    <property type="protein sequence ID" value="KAK3768457.1"/>
    <property type="molecule type" value="Genomic_DNA"/>
</dbReference>
<keyword evidence="3" id="KW-1185">Reference proteome</keyword>
<comment type="caution">
    <text evidence="2">The sequence shown here is derived from an EMBL/GenBank/DDBJ whole genome shotgun (WGS) entry which is preliminary data.</text>
</comment>
<feature type="region of interest" description="Disordered" evidence="1">
    <location>
        <begin position="1"/>
        <end position="29"/>
    </location>
</feature>
<gene>
    <name evidence="2" type="ORF">RRG08_053449</name>
</gene>